<reference evidence="6 7" key="1">
    <citation type="submission" date="2019-06" db="EMBL/GenBank/DDBJ databases">
        <title>New taxonomy in bacterial strain CC-CFT640, isolated from vineyard.</title>
        <authorList>
            <person name="Lin S.-Y."/>
            <person name="Tsai C.-F."/>
            <person name="Young C.-C."/>
        </authorList>
    </citation>
    <scope>NUCLEOTIDE SEQUENCE [LARGE SCALE GENOMIC DNA]</scope>
    <source>
        <strain evidence="6 7">CC-CFT640</strain>
    </source>
</reference>
<dbReference type="InterPro" id="IPR036271">
    <property type="entry name" value="Tet_transcr_reg_TetR-rel_C_sf"/>
</dbReference>
<organism evidence="6 7">
    <name type="scientific">Vineibacter terrae</name>
    <dbReference type="NCBI Taxonomy" id="2586908"/>
    <lineage>
        <taxon>Bacteria</taxon>
        <taxon>Pseudomonadati</taxon>
        <taxon>Pseudomonadota</taxon>
        <taxon>Alphaproteobacteria</taxon>
        <taxon>Hyphomicrobiales</taxon>
        <taxon>Vineibacter</taxon>
    </lineage>
</organism>
<keyword evidence="7" id="KW-1185">Reference proteome</keyword>
<dbReference type="Gene3D" id="1.10.357.10">
    <property type="entry name" value="Tetracycline Repressor, domain 2"/>
    <property type="match status" value="1"/>
</dbReference>
<feature type="DNA-binding region" description="H-T-H motif" evidence="4">
    <location>
        <begin position="31"/>
        <end position="50"/>
    </location>
</feature>
<dbReference type="Pfam" id="PF00440">
    <property type="entry name" value="TetR_N"/>
    <property type="match status" value="1"/>
</dbReference>
<dbReference type="Pfam" id="PF16925">
    <property type="entry name" value="TetR_C_13"/>
    <property type="match status" value="1"/>
</dbReference>
<dbReference type="PROSITE" id="PS50977">
    <property type="entry name" value="HTH_TETR_2"/>
    <property type="match status" value="1"/>
</dbReference>
<sequence>MTVTDAAHPSRIRLLDATLKVVRSKGYAATRIEDVCAEAGVTKGSFFHHFKSKDDLALSAAAYWDAHVRSFFAAAPYHDAATPLDRLLAYVDFRKALLSGDMADYTCFSGTVIQEAWRTQPALRDACAAAVSDHARTLQADIAVAMRRHGIAGGWTAESLALHMQGVIQGAFILAKARGSAAAAAQSLDHLRRYLELLFGGRAGAS</sequence>
<keyword evidence="2 4" id="KW-0238">DNA-binding</keyword>
<keyword evidence="3" id="KW-0804">Transcription</keyword>
<comment type="caution">
    <text evidence="6">The sequence shown here is derived from an EMBL/GenBank/DDBJ whole genome shotgun (WGS) entry which is preliminary data.</text>
</comment>
<dbReference type="PANTHER" id="PTHR47506:SF3">
    <property type="entry name" value="HTH-TYPE TRANSCRIPTIONAL REGULATOR LMRA"/>
    <property type="match status" value="1"/>
</dbReference>
<feature type="domain" description="HTH tetR-type" evidence="5">
    <location>
        <begin position="8"/>
        <end position="68"/>
    </location>
</feature>
<accession>A0A5C8PGJ3</accession>
<protein>
    <submittedName>
        <fullName evidence="6">TetR/AcrR family transcriptional regulator</fullName>
    </submittedName>
</protein>
<evidence type="ECO:0000256" key="1">
    <source>
        <dbReference type="ARBA" id="ARBA00023015"/>
    </source>
</evidence>
<dbReference type="PRINTS" id="PR00455">
    <property type="entry name" value="HTHTETR"/>
</dbReference>
<dbReference type="InterPro" id="IPR001647">
    <property type="entry name" value="HTH_TetR"/>
</dbReference>
<dbReference type="SUPFAM" id="SSF48498">
    <property type="entry name" value="Tetracyclin repressor-like, C-terminal domain"/>
    <property type="match status" value="1"/>
</dbReference>
<dbReference type="OrthoDB" id="9811084at2"/>
<dbReference type="AlphaFoldDB" id="A0A5C8PGJ3"/>
<evidence type="ECO:0000256" key="2">
    <source>
        <dbReference type="ARBA" id="ARBA00023125"/>
    </source>
</evidence>
<evidence type="ECO:0000256" key="3">
    <source>
        <dbReference type="ARBA" id="ARBA00023163"/>
    </source>
</evidence>
<evidence type="ECO:0000313" key="6">
    <source>
        <dbReference type="EMBL" id="TXL72467.1"/>
    </source>
</evidence>
<name>A0A5C8PGJ3_9HYPH</name>
<dbReference type="InterPro" id="IPR009057">
    <property type="entry name" value="Homeodomain-like_sf"/>
</dbReference>
<dbReference type="GO" id="GO:0003677">
    <property type="term" value="F:DNA binding"/>
    <property type="evidence" value="ECO:0007669"/>
    <property type="project" value="UniProtKB-UniRule"/>
</dbReference>
<evidence type="ECO:0000256" key="4">
    <source>
        <dbReference type="PROSITE-ProRule" id="PRU00335"/>
    </source>
</evidence>
<dbReference type="InterPro" id="IPR011075">
    <property type="entry name" value="TetR_C"/>
</dbReference>
<dbReference type="Proteomes" id="UP000321638">
    <property type="component" value="Unassembled WGS sequence"/>
</dbReference>
<gene>
    <name evidence="6" type="ORF">FHP25_25870</name>
</gene>
<evidence type="ECO:0000259" key="5">
    <source>
        <dbReference type="PROSITE" id="PS50977"/>
    </source>
</evidence>
<dbReference type="PANTHER" id="PTHR47506">
    <property type="entry name" value="TRANSCRIPTIONAL REGULATORY PROTEIN"/>
    <property type="match status" value="1"/>
</dbReference>
<proteinExistence type="predicted"/>
<evidence type="ECO:0000313" key="7">
    <source>
        <dbReference type="Proteomes" id="UP000321638"/>
    </source>
</evidence>
<dbReference type="SUPFAM" id="SSF46689">
    <property type="entry name" value="Homeodomain-like"/>
    <property type="match status" value="1"/>
</dbReference>
<keyword evidence="1" id="KW-0805">Transcription regulation</keyword>
<dbReference type="EMBL" id="VDUZ01000033">
    <property type="protein sequence ID" value="TXL72467.1"/>
    <property type="molecule type" value="Genomic_DNA"/>
</dbReference>